<evidence type="ECO:0000313" key="2">
    <source>
        <dbReference type="EMBL" id="MTH35231.1"/>
    </source>
</evidence>
<dbReference type="SUPFAM" id="SSF56645">
    <property type="entry name" value="Acyl-CoA dehydrogenase NM domain-like"/>
    <property type="match status" value="1"/>
</dbReference>
<dbReference type="InterPro" id="IPR037069">
    <property type="entry name" value="AcylCoA_DH/ox_N_sf"/>
</dbReference>
<dbReference type="Pfam" id="PF02771">
    <property type="entry name" value="Acyl-CoA_dh_N"/>
    <property type="match status" value="1"/>
</dbReference>
<reference evidence="2 3" key="1">
    <citation type="submission" date="2019-11" db="EMBL/GenBank/DDBJ databases">
        <authorList>
            <person name="Dong K."/>
        </authorList>
    </citation>
    <scope>NUCLEOTIDE SEQUENCE [LARGE SCALE GENOMIC DNA]</scope>
    <source>
        <strain evidence="2 3">JCM 17370</strain>
    </source>
</reference>
<dbReference type="InterPro" id="IPR009100">
    <property type="entry name" value="AcylCoA_DH/oxidase_NM_dom_sf"/>
</dbReference>
<keyword evidence="3" id="KW-1185">Reference proteome</keyword>
<dbReference type="OrthoDB" id="2564795at2"/>
<dbReference type="EMBL" id="WMIF01000015">
    <property type="protein sequence ID" value="MTH35231.1"/>
    <property type="molecule type" value="Genomic_DNA"/>
</dbReference>
<gene>
    <name evidence="2" type="ORF">GL279_11530</name>
</gene>
<organism evidence="2 3">
    <name type="scientific">Paracoccus limosus</name>
    <dbReference type="NCBI Taxonomy" id="913252"/>
    <lineage>
        <taxon>Bacteria</taxon>
        <taxon>Pseudomonadati</taxon>
        <taxon>Pseudomonadota</taxon>
        <taxon>Alphaproteobacteria</taxon>
        <taxon>Rhodobacterales</taxon>
        <taxon>Paracoccaceae</taxon>
        <taxon>Paracoccus</taxon>
    </lineage>
</organism>
<dbReference type="Gene3D" id="1.10.540.10">
    <property type="entry name" value="Acyl-CoA dehydrogenase/oxidase, N-terminal domain"/>
    <property type="match status" value="1"/>
</dbReference>
<feature type="domain" description="Acyl-CoA dehydrogenase/oxidase N-terminal" evidence="1">
    <location>
        <begin position="21"/>
        <end position="104"/>
    </location>
</feature>
<dbReference type="PANTHER" id="PTHR43884:SF12">
    <property type="entry name" value="ISOVALERYL-COA DEHYDROGENASE, MITOCHONDRIAL-RELATED"/>
    <property type="match status" value="1"/>
</dbReference>
<name>A0A844H7J0_9RHOB</name>
<evidence type="ECO:0000313" key="3">
    <source>
        <dbReference type="Proteomes" id="UP000442533"/>
    </source>
</evidence>
<accession>A0A844H7J0</accession>
<dbReference type="GO" id="GO:0003995">
    <property type="term" value="F:acyl-CoA dehydrogenase activity"/>
    <property type="evidence" value="ECO:0007669"/>
    <property type="project" value="TreeGrafter"/>
</dbReference>
<comment type="caution">
    <text evidence="2">The sequence shown here is derived from an EMBL/GenBank/DDBJ whole genome shotgun (WGS) entry which is preliminary data.</text>
</comment>
<dbReference type="Proteomes" id="UP000442533">
    <property type="component" value="Unassembled WGS sequence"/>
</dbReference>
<evidence type="ECO:0000259" key="1">
    <source>
        <dbReference type="Pfam" id="PF02771"/>
    </source>
</evidence>
<dbReference type="GO" id="GO:0050660">
    <property type="term" value="F:flavin adenine dinucleotide binding"/>
    <property type="evidence" value="ECO:0007669"/>
    <property type="project" value="InterPro"/>
</dbReference>
<protein>
    <submittedName>
        <fullName evidence="2">Acyl-CoA dehydrogenase</fullName>
    </submittedName>
</protein>
<dbReference type="AlphaFoldDB" id="A0A844H7J0"/>
<proteinExistence type="predicted"/>
<dbReference type="InterPro" id="IPR013786">
    <property type="entry name" value="AcylCoA_DH/ox_N"/>
</dbReference>
<dbReference type="PANTHER" id="PTHR43884">
    <property type="entry name" value="ACYL-COA DEHYDROGENASE"/>
    <property type="match status" value="1"/>
</dbReference>
<dbReference type="RefSeq" id="WP_155064779.1">
    <property type="nucleotide sequence ID" value="NZ_WMIF01000015.1"/>
</dbReference>
<dbReference type="InterPro" id="IPR046373">
    <property type="entry name" value="Acyl-CoA_Oxase/DH_mid-dom_sf"/>
</dbReference>
<dbReference type="Gene3D" id="2.40.110.10">
    <property type="entry name" value="Butyryl-CoA Dehydrogenase, subunit A, domain 2"/>
    <property type="match status" value="1"/>
</dbReference>
<sequence length="357" mass="36842">MSAGLDAGLRGWLAANACAIDQGAVPAAGILPQLTKAGVTRIGVPETMGGAGGDTADAMAAVAGVARESLAAAFVLWGHRCYVEFLVQSSNPALRERQLPDVLAARVAGASALSNAMKHLAGLEPLQVRTRDQGAALLVDGKLPWVTNLRPEGFWVAAAADPAEGGPARVIALSSDDAGLTRSADLELLGMRSSDTAAVDLAGIRIGRDRIIAEDAPAWLPGVRPVFIALQCGMALGLAERALDEAEASGGAGRTVLAADLAARRTDLAEAAAAIASGLRERRFVTAPAELFRLRIRLADLVAQALALELQAGGGRCYLAGPGREFARRWRESAFIPVITPSIVQLRAALAAAKMAA</sequence>